<name>A0A6J4QDJ8_9RHOB</name>
<feature type="domain" description="TNase-like" evidence="1">
    <location>
        <begin position="47"/>
        <end position="163"/>
    </location>
</feature>
<dbReference type="AlphaFoldDB" id="A0A6J4QDJ8"/>
<dbReference type="PANTHER" id="PTHR12302">
    <property type="entry name" value="EBNA2 BINDING PROTEIN P100"/>
    <property type="match status" value="1"/>
</dbReference>
<organism evidence="2">
    <name type="scientific">uncultured Rubellimicrobium sp</name>
    <dbReference type="NCBI Taxonomy" id="543078"/>
    <lineage>
        <taxon>Bacteria</taxon>
        <taxon>Pseudomonadati</taxon>
        <taxon>Pseudomonadota</taxon>
        <taxon>Alphaproteobacteria</taxon>
        <taxon>Rhodobacterales</taxon>
        <taxon>Roseobacteraceae</taxon>
        <taxon>Rubellimicrobium</taxon>
        <taxon>environmental samples</taxon>
    </lineage>
</organism>
<dbReference type="InterPro" id="IPR016071">
    <property type="entry name" value="Staphylococal_nuclease_OB-fold"/>
</dbReference>
<evidence type="ECO:0000313" key="2">
    <source>
        <dbReference type="EMBL" id="CAA9437753.1"/>
    </source>
</evidence>
<gene>
    <name evidence="2" type="ORF">AVDCRST_MAG15-3312</name>
</gene>
<proteinExistence type="predicted"/>
<accession>A0A6J4QDJ8</accession>
<sequence>MKGMALRALSFALLILAVLGIGFLAGRWSDPSATASAQVADLAGPLRVIDGDTFDVGDTRIRLHGVDAPERAQTCLDENGTSWDCGDWATDGARTAWEGRAATCEIVETDRYGRAVSRCAVDGQDLGATLVSKGMAMAYVAYSEDYLPEQARAHAAKLGLWRGTFQMPWDWRRDPQDLSVSRVEPVSAEGADCAIKGNISGAGRIYHVPGSRHYDRTRIDESEGERWFCTAVEAEAAGWRAAG</sequence>
<evidence type="ECO:0000259" key="1">
    <source>
        <dbReference type="PROSITE" id="PS50830"/>
    </source>
</evidence>
<dbReference type="PANTHER" id="PTHR12302:SF26">
    <property type="entry name" value="BLR1266 PROTEIN"/>
    <property type="match status" value="1"/>
</dbReference>
<reference evidence="2" key="1">
    <citation type="submission" date="2020-02" db="EMBL/GenBank/DDBJ databases">
        <authorList>
            <person name="Meier V. D."/>
        </authorList>
    </citation>
    <scope>NUCLEOTIDE SEQUENCE</scope>
    <source>
        <strain evidence="2">AVDCRST_MAG15</strain>
    </source>
</reference>
<dbReference type="SMART" id="SM00318">
    <property type="entry name" value="SNc"/>
    <property type="match status" value="1"/>
</dbReference>
<dbReference type="EMBL" id="CADCUU010000493">
    <property type="protein sequence ID" value="CAA9437753.1"/>
    <property type="molecule type" value="Genomic_DNA"/>
</dbReference>
<dbReference type="Gene3D" id="2.40.50.90">
    <property type="match status" value="1"/>
</dbReference>
<dbReference type="SUPFAM" id="SSF50199">
    <property type="entry name" value="Staphylococcal nuclease"/>
    <property type="match status" value="1"/>
</dbReference>
<protein>
    <recommendedName>
        <fullName evidence="1">TNase-like domain-containing protein</fullName>
    </recommendedName>
</protein>
<dbReference type="Pfam" id="PF00565">
    <property type="entry name" value="SNase"/>
    <property type="match status" value="1"/>
</dbReference>
<dbReference type="InterPro" id="IPR035437">
    <property type="entry name" value="SNase_OB-fold_sf"/>
</dbReference>
<dbReference type="PROSITE" id="PS50830">
    <property type="entry name" value="TNASE_3"/>
    <property type="match status" value="1"/>
</dbReference>